<evidence type="ECO:0000313" key="2">
    <source>
        <dbReference type="EMBL" id="GGM63244.1"/>
    </source>
</evidence>
<reference evidence="2" key="2">
    <citation type="submission" date="2020-09" db="EMBL/GenBank/DDBJ databases">
        <authorList>
            <person name="Sun Q."/>
            <person name="Zhou Y."/>
        </authorList>
    </citation>
    <scope>NUCLEOTIDE SEQUENCE</scope>
    <source>
        <strain evidence="2">CGMCC 4.7312</strain>
    </source>
</reference>
<dbReference type="Proteomes" id="UP000608890">
    <property type="component" value="Unassembled WGS sequence"/>
</dbReference>
<organism evidence="2 3">
    <name type="scientific">Micromonospora sonchi</name>
    <dbReference type="NCBI Taxonomy" id="1763543"/>
    <lineage>
        <taxon>Bacteria</taxon>
        <taxon>Bacillati</taxon>
        <taxon>Actinomycetota</taxon>
        <taxon>Actinomycetes</taxon>
        <taxon>Micromonosporales</taxon>
        <taxon>Micromonosporaceae</taxon>
        <taxon>Micromonospora</taxon>
    </lineage>
</organism>
<protein>
    <submittedName>
        <fullName evidence="2">Uncharacterized protein</fullName>
    </submittedName>
</protein>
<dbReference type="EMBL" id="BMNB01000039">
    <property type="protein sequence ID" value="GGM63244.1"/>
    <property type="molecule type" value="Genomic_DNA"/>
</dbReference>
<accession>A0A917U8W0</accession>
<reference evidence="2" key="1">
    <citation type="journal article" date="2014" name="Int. J. Syst. Evol. Microbiol.">
        <title>Complete genome sequence of Corynebacterium casei LMG S-19264T (=DSM 44701T), isolated from a smear-ripened cheese.</title>
        <authorList>
            <consortium name="US DOE Joint Genome Institute (JGI-PGF)"/>
            <person name="Walter F."/>
            <person name="Albersmeier A."/>
            <person name="Kalinowski J."/>
            <person name="Ruckert C."/>
        </authorList>
    </citation>
    <scope>NUCLEOTIDE SEQUENCE</scope>
    <source>
        <strain evidence="2">CGMCC 4.7312</strain>
    </source>
</reference>
<feature type="region of interest" description="Disordered" evidence="1">
    <location>
        <begin position="44"/>
        <end position="73"/>
    </location>
</feature>
<keyword evidence="3" id="KW-1185">Reference proteome</keyword>
<evidence type="ECO:0000256" key="1">
    <source>
        <dbReference type="SAM" id="MobiDB-lite"/>
    </source>
</evidence>
<gene>
    <name evidence="2" type="ORF">GCM10011608_55620</name>
</gene>
<name>A0A917U8W0_9ACTN</name>
<sequence>MLDDFAAALRPAGVALPEFVDDQGDEDDDATLCAGCGGAVPDTDTSPRCQGHRARRPACPRCAPTGSPRAVGTRLQDAQDALEALNQPNA</sequence>
<proteinExistence type="predicted"/>
<dbReference type="AlphaFoldDB" id="A0A917U8W0"/>
<evidence type="ECO:0000313" key="3">
    <source>
        <dbReference type="Proteomes" id="UP000608890"/>
    </source>
</evidence>
<comment type="caution">
    <text evidence="2">The sequence shown here is derived from an EMBL/GenBank/DDBJ whole genome shotgun (WGS) entry which is preliminary data.</text>
</comment>